<dbReference type="GO" id="GO:0016491">
    <property type="term" value="F:oxidoreductase activity"/>
    <property type="evidence" value="ECO:0007669"/>
    <property type="project" value="UniProtKB-KW"/>
</dbReference>
<evidence type="ECO:0000313" key="3">
    <source>
        <dbReference type="EMBL" id="MBB6448687.1"/>
    </source>
</evidence>
<proteinExistence type="inferred from homology"/>
<accession>A0A841PII2</accession>
<protein>
    <submittedName>
        <fullName evidence="3">LDH2 family malate/lactate/ureidoglycolate dehydrogenase</fullName>
    </submittedName>
</protein>
<dbReference type="Pfam" id="PF02615">
    <property type="entry name" value="Ldh_2"/>
    <property type="match status" value="1"/>
</dbReference>
<gene>
    <name evidence="3" type="ORF">HNR44_000636</name>
</gene>
<keyword evidence="2" id="KW-0560">Oxidoreductase</keyword>
<dbReference type="AlphaFoldDB" id="A0A841PII2"/>
<keyword evidence="4" id="KW-1185">Reference proteome</keyword>
<dbReference type="Proteomes" id="UP000568839">
    <property type="component" value="Unassembled WGS sequence"/>
</dbReference>
<evidence type="ECO:0000256" key="1">
    <source>
        <dbReference type="ARBA" id="ARBA00006056"/>
    </source>
</evidence>
<dbReference type="Gene3D" id="3.30.1370.60">
    <property type="entry name" value="Hypothetical oxidoreductase yiak, domain 2"/>
    <property type="match status" value="1"/>
</dbReference>
<organism evidence="3 4">
    <name type="scientific">Geomicrobium halophilum</name>
    <dbReference type="NCBI Taxonomy" id="549000"/>
    <lineage>
        <taxon>Bacteria</taxon>
        <taxon>Bacillati</taxon>
        <taxon>Bacillota</taxon>
        <taxon>Bacilli</taxon>
        <taxon>Bacillales</taxon>
        <taxon>Geomicrobium</taxon>
    </lineage>
</organism>
<comment type="similarity">
    <text evidence="1">Belongs to the LDH2/MDH2 oxidoreductase family.</text>
</comment>
<comment type="caution">
    <text evidence="3">The sequence shown here is derived from an EMBL/GenBank/DDBJ whole genome shotgun (WGS) entry which is preliminary data.</text>
</comment>
<dbReference type="EMBL" id="JACHHJ010000001">
    <property type="protein sequence ID" value="MBB6448687.1"/>
    <property type="molecule type" value="Genomic_DNA"/>
</dbReference>
<dbReference type="InterPro" id="IPR043143">
    <property type="entry name" value="Mal/L-sulf/L-lact_DH-like_NADP"/>
</dbReference>
<dbReference type="PANTHER" id="PTHR11091">
    <property type="entry name" value="OXIDOREDUCTASE-RELATED"/>
    <property type="match status" value="1"/>
</dbReference>
<dbReference type="SUPFAM" id="SSF89733">
    <property type="entry name" value="L-sulfolactate dehydrogenase-like"/>
    <property type="match status" value="1"/>
</dbReference>
<dbReference type="InterPro" id="IPR003767">
    <property type="entry name" value="Malate/L-lactate_DH-like"/>
</dbReference>
<evidence type="ECO:0000256" key="2">
    <source>
        <dbReference type="ARBA" id="ARBA00023002"/>
    </source>
</evidence>
<name>A0A841PII2_9BACL</name>
<reference evidence="3 4" key="1">
    <citation type="submission" date="2020-08" db="EMBL/GenBank/DDBJ databases">
        <title>Genomic Encyclopedia of Type Strains, Phase IV (KMG-IV): sequencing the most valuable type-strain genomes for metagenomic binning, comparative biology and taxonomic classification.</title>
        <authorList>
            <person name="Goeker M."/>
        </authorList>
    </citation>
    <scope>NUCLEOTIDE SEQUENCE [LARGE SCALE GENOMIC DNA]</scope>
    <source>
        <strain evidence="3 4">DSM 21769</strain>
    </source>
</reference>
<dbReference type="InterPro" id="IPR036111">
    <property type="entry name" value="Mal/L-sulfo/L-lacto_DH-like_sf"/>
</dbReference>
<sequence>MMMTHTDKYIVPFCGAESFFGTNPIAFGVPTLQHKPIILDMATSNAAFGKVLKARESGNKSPVIGV</sequence>
<dbReference type="PANTHER" id="PTHR11091:SF0">
    <property type="entry name" value="MALATE DEHYDROGENASE"/>
    <property type="match status" value="1"/>
</dbReference>
<evidence type="ECO:0000313" key="4">
    <source>
        <dbReference type="Proteomes" id="UP000568839"/>
    </source>
</evidence>